<dbReference type="PANTHER" id="PTHR32114:SF2">
    <property type="entry name" value="ABC TRANSPORTER ABCH.3"/>
    <property type="match status" value="1"/>
</dbReference>
<dbReference type="InterPro" id="IPR027417">
    <property type="entry name" value="P-loop_NTPase"/>
</dbReference>
<comment type="similarity">
    <text evidence="1">Belongs to the SMC family. SbcC subfamily.</text>
</comment>
<dbReference type="GO" id="GO:0016887">
    <property type="term" value="F:ATP hydrolysis activity"/>
    <property type="evidence" value="ECO:0007669"/>
    <property type="project" value="InterPro"/>
</dbReference>
<accession>A0AAW9IAI2</accession>
<feature type="non-terminal residue" evidence="5">
    <location>
        <position position="118"/>
    </location>
</feature>
<sequence length="118" mass="13247">MKIRKLIITGFGPYAEKQELDFEANLDGKNMFVITGNTGAGKTTIFDAINFALYGEASGSERDGKNLRSDFADKSTPTEVGLWFSLRNKDYYIKRSPQYFRAKQRGDGFTESKPSAEI</sequence>
<proteinExistence type="inferred from homology"/>
<dbReference type="SUPFAM" id="SSF52540">
    <property type="entry name" value="P-loop containing nucleoside triphosphate hydrolases"/>
    <property type="match status" value="1"/>
</dbReference>
<organism evidence="5 6">
    <name type="scientific">Clostridium perfringens</name>
    <dbReference type="NCBI Taxonomy" id="1502"/>
    <lineage>
        <taxon>Bacteria</taxon>
        <taxon>Bacillati</taxon>
        <taxon>Bacillota</taxon>
        <taxon>Clostridia</taxon>
        <taxon>Eubacteriales</taxon>
        <taxon>Clostridiaceae</taxon>
        <taxon>Clostridium</taxon>
    </lineage>
</organism>
<dbReference type="Proteomes" id="UP001291306">
    <property type="component" value="Unassembled WGS sequence"/>
</dbReference>
<evidence type="ECO:0000256" key="1">
    <source>
        <dbReference type="ARBA" id="ARBA00006930"/>
    </source>
</evidence>
<dbReference type="EMBL" id="WNVC01001381">
    <property type="protein sequence ID" value="MDZ5001415.1"/>
    <property type="molecule type" value="Genomic_DNA"/>
</dbReference>
<dbReference type="AlphaFoldDB" id="A0AAW9IAI2"/>
<dbReference type="Pfam" id="PF13476">
    <property type="entry name" value="AAA_23"/>
    <property type="match status" value="1"/>
</dbReference>
<dbReference type="RefSeq" id="WP_322459485.1">
    <property type="nucleotide sequence ID" value="NZ_WNVC01001381.1"/>
</dbReference>
<protein>
    <recommendedName>
        <fullName evidence="3">Nuclease SbcCD subunit C</fullName>
    </recommendedName>
</protein>
<comment type="subunit">
    <text evidence="2">Heterodimer of SbcC and SbcD.</text>
</comment>
<reference evidence="5" key="1">
    <citation type="submission" date="2019-11" db="EMBL/GenBank/DDBJ databases">
        <title>Characterization of Clostridium perfringens isolates from swine manure treated agricultural soils.</title>
        <authorList>
            <person name="Wushke S.T."/>
        </authorList>
    </citation>
    <scope>NUCLEOTIDE SEQUENCE</scope>
    <source>
        <strain evidence="5">X26</strain>
    </source>
</reference>
<gene>
    <name evidence="5" type="ORF">GNF79_20645</name>
</gene>
<comment type="caution">
    <text evidence="5">The sequence shown here is derived from an EMBL/GenBank/DDBJ whole genome shotgun (WGS) entry which is preliminary data.</text>
</comment>
<dbReference type="Gene3D" id="3.40.50.300">
    <property type="entry name" value="P-loop containing nucleotide triphosphate hydrolases"/>
    <property type="match status" value="1"/>
</dbReference>
<dbReference type="InterPro" id="IPR038729">
    <property type="entry name" value="Rad50/SbcC_AAA"/>
</dbReference>
<feature type="domain" description="Rad50/SbcC-type AAA" evidence="4">
    <location>
        <begin position="5"/>
        <end position="96"/>
    </location>
</feature>
<evidence type="ECO:0000259" key="4">
    <source>
        <dbReference type="Pfam" id="PF13476"/>
    </source>
</evidence>
<name>A0AAW9IAI2_CLOPF</name>
<dbReference type="GO" id="GO:0006302">
    <property type="term" value="P:double-strand break repair"/>
    <property type="evidence" value="ECO:0007669"/>
    <property type="project" value="InterPro"/>
</dbReference>
<dbReference type="PANTHER" id="PTHR32114">
    <property type="entry name" value="ABC TRANSPORTER ABCH.3"/>
    <property type="match status" value="1"/>
</dbReference>
<evidence type="ECO:0000313" key="5">
    <source>
        <dbReference type="EMBL" id="MDZ5001415.1"/>
    </source>
</evidence>
<evidence type="ECO:0000256" key="2">
    <source>
        <dbReference type="ARBA" id="ARBA00011322"/>
    </source>
</evidence>
<evidence type="ECO:0000256" key="3">
    <source>
        <dbReference type="ARBA" id="ARBA00013368"/>
    </source>
</evidence>
<evidence type="ECO:0000313" key="6">
    <source>
        <dbReference type="Proteomes" id="UP001291306"/>
    </source>
</evidence>